<keyword evidence="2" id="KW-1185">Reference proteome</keyword>
<organism evidence="1 2">
    <name type="scientific">Artomyces pyxidatus</name>
    <dbReference type="NCBI Taxonomy" id="48021"/>
    <lineage>
        <taxon>Eukaryota</taxon>
        <taxon>Fungi</taxon>
        <taxon>Dikarya</taxon>
        <taxon>Basidiomycota</taxon>
        <taxon>Agaricomycotina</taxon>
        <taxon>Agaricomycetes</taxon>
        <taxon>Russulales</taxon>
        <taxon>Auriscalpiaceae</taxon>
        <taxon>Artomyces</taxon>
    </lineage>
</organism>
<reference evidence="1" key="1">
    <citation type="submission" date="2021-03" db="EMBL/GenBank/DDBJ databases">
        <authorList>
            <consortium name="DOE Joint Genome Institute"/>
            <person name="Ahrendt S."/>
            <person name="Looney B.P."/>
            <person name="Miyauchi S."/>
            <person name="Morin E."/>
            <person name="Drula E."/>
            <person name="Courty P.E."/>
            <person name="Chicoki N."/>
            <person name="Fauchery L."/>
            <person name="Kohler A."/>
            <person name="Kuo A."/>
            <person name="Labutti K."/>
            <person name="Pangilinan J."/>
            <person name="Lipzen A."/>
            <person name="Riley R."/>
            <person name="Andreopoulos W."/>
            <person name="He G."/>
            <person name="Johnson J."/>
            <person name="Barry K.W."/>
            <person name="Grigoriev I.V."/>
            <person name="Nagy L."/>
            <person name="Hibbett D."/>
            <person name="Henrissat B."/>
            <person name="Matheny P.B."/>
            <person name="Labbe J."/>
            <person name="Martin F."/>
        </authorList>
    </citation>
    <scope>NUCLEOTIDE SEQUENCE</scope>
    <source>
        <strain evidence="1">HHB10654</strain>
    </source>
</reference>
<evidence type="ECO:0000313" key="2">
    <source>
        <dbReference type="Proteomes" id="UP000814140"/>
    </source>
</evidence>
<proteinExistence type="predicted"/>
<sequence length="365" mass="40471">MPQLEELEIRSYAPGQEDTQQDPAELPHLARLSLHGKPRALGRLFSHLRFPATSLVRLYLDRVRYQWEEDEDEPGGDDSELTIDAITPLFDKLLRHLGEPVPLARHCIYEGQTVRISCERELLDASDGPPTTFDLAWHDTATTCHSVARELLSRVPASVQCLEFDVQGAWPDGHVGELLELDAMRAVRTLRVPTTLLPGVCGALMSGCCPRLGRLTVVAAETDEEGLRLFQMLPECLKGRRERGKKIDDLTVEVRAFGGGGDGCEEQLKKLLPGVSIGTTKHKKWLHAMSQLSARPAFVLKKSCILTVRGDDASKDRRSSRRQRHRNGNGLVSVADLYKKTVVLASCLHAAAVQRADQAPPGNWE</sequence>
<name>A0ACB8SXH8_9AGAM</name>
<reference evidence="1" key="2">
    <citation type="journal article" date="2022" name="New Phytol.">
        <title>Evolutionary transition to the ectomycorrhizal habit in the genomes of a hyperdiverse lineage of mushroom-forming fungi.</title>
        <authorList>
            <person name="Looney B."/>
            <person name="Miyauchi S."/>
            <person name="Morin E."/>
            <person name="Drula E."/>
            <person name="Courty P.E."/>
            <person name="Kohler A."/>
            <person name="Kuo A."/>
            <person name="LaButti K."/>
            <person name="Pangilinan J."/>
            <person name="Lipzen A."/>
            <person name="Riley R."/>
            <person name="Andreopoulos W."/>
            <person name="He G."/>
            <person name="Johnson J."/>
            <person name="Nolan M."/>
            <person name="Tritt A."/>
            <person name="Barry K.W."/>
            <person name="Grigoriev I.V."/>
            <person name="Nagy L.G."/>
            <person name="Hibbett D."/>
            <person name="Henrissat B."/>
            <person name="Matheny P.B."/>
            <person name="Labbe J."/>
            <person name="Martin F.M."/>
        </authorList>
    </citation>
    <scope>NUCLEOTIDE SEQUENCE</scope>
    <source>
        <strain evidence="1">HHB10654</strain>
    </source>
</reference>
<accession>A0ACB8SXH8</accession>
<protein>
    <submittedName>
        <fullName evidence="1">Uncharacterized protein</fullName>
    </submittedName>
</protein>
<gene>
    <name evidence="1" type="ORF">BV25DRAFT_914729</name>
</gene>
<dbReference type="Proteomes" id="UP000814140">
    <property type="component" value="Unassembled WGS sequence"/>
</dbReference>
<comment type="caution">
    <text evidence="1">The sequence shown here is derived from an EMBL/GenBank/DDBJ whole genome shotgun (WGS) entry which is preliminary data.</text>
</comment>
<evidence type="ECO:0000313" key="1">
    <source>
        <dbReference type="EMBL" id="KAI0060907.1"/>
    </source>
</evidence>
<dbReference type="EMBL" id="MU277216">
    <property type="protein sequence ID" value="KAI0060907.1"/>
    <property type="molecule type" value="Genomic_DNA"/>
</dbReference>